<feature type="region of interest" description="Disordered" evidence="1">
    <location>
        <begin position="114"/>
        <end position="138"/>
    </location>
</feature>
<accession>A0A147JZV8</accession>
<sequence>MQVRVNISYISAERFWEQDKPAPTGVHISTNVNIIGLDRREDKLAAPFVVTIVYNPPLAQINIKGQALILGDPGEIEKIYEGYKKQSPPPQLLLQAITNTSLVEATVVSRSLNIPPPIPMPSLQPPQKEDRERPSYVG</sequence>
<feature type="compositionally biased region" description="Pro residues" evidence="1">
    <location>
        <begin position="114"/>
        <end position="124"/>
    </location>
</feature>
<organism evidence="2 3">
    <name type="scientific">Hadarchaeum yellowstonense</name>
    <dbReference type="NCBI Taxonomy" id="1776334"/>
    <lineage>
        <taxon>Archaea</taxon>
        <taxon>Methanobacteriati</taxon>
        <taxon>Candidatus Hadarchaeota</taxon>
        <taxon>Candidatus Hadarchaeia</taxon>
        <taxon>Candidatus Hadarchaeales</taxon>
        <taxon>Candidatus Hadarchaeaceae</taxon>
        <taxon>Candidatus Hadarchaeum</taxon>
    </lineage>
</organism>
<gene>
    <name evidence="2" type="ORF">APZ16_03555</name>
</gene>
<proteinExistence type="predicted"/>
<dbReference type="EMBL" id="LQMQ01000011">
    <property type="protein sequence ID" value="KUO42031.1"/>
    <property type="molecule type" value="Genomic_DNA"/>
</dbReference>
<evidence type="ECO:0000313" key="2">
    <source>
        <dbReference type="EMBL" id="KUO42031.1"/>
    </source>
</evidence>
<dbReference type="STRING" id="1776334.APZ16_03555"/>
<dbReference type="Proteomes" id="UP000074294">
    <property type="component" value="Unassembled WGS sequence"/>
</dbReference>
<comment type="caution">
    <text evidence="2">The sequence shown here is derived from an EMBL/GenBank/DDBJ whole genome shotgun (WGS) entry which is preliminary data.</text>
</comment>
<dbReference type="AlphaFoldDB" id="A0A147JZV8"/>
<reference evidence="2 3" key="1">
    <citation type="journal article" date="2016" name="Nat. Microbiol.">
        <title>Genomic inference of the metabolism of cosmopolitan subsurface Archaea, Hadesarchaea.</title>
        <authorList>
            <person name="Baker B.J."/>
            <person name="Saw J.H."/>
            <person name="Lind A.E."/>
            <person name="Lazar C.S."/>
            <person name="Hinrichs K.-U."/>
            <person name="Teske A.P."/>
            <person name="Ettema T.J."/>
        </authorList>
    </citation>
    <scope>NUCLEOTIDE SEQUENCE [LARGE SCALE GENOMIC DNA]</scope>
</reference>
<evidence type="ECO:0000313" key="3">
    <source>
        <dbReference type="Proteomes" id="UP000074294"/>
    </source>
</evidence>
<protein>
    <submittedName>
        <fullName evidence="2">Uncharacterized protein</fullName>
    </submittedName>
</protein>
<name>A0A147JZV8_HADYE</name>
<evidence type="ECO:0000256" key="1">
    <source>
        <dbReference type="SAM" id="MobiDB-lite"/>
    </source>
</evidence>
<feature type="compositionally biased region" description="Basic and acidic residues" evidence="1">
    <location>
        <begin position="127"/>
        <end position="138"/>
    </location>
</feature>